<evidence type="ECO:0000313" key="4">
    <source>
        <dbReference type="EMBL" id="KYP69693.1"/>
    </source>
</evidence>
<keyword evidence="2" id="KW-0378">Hydrolase</keyword>
<gene>
    <name evidence="4" type="ORF">KK1_008893</name>
</gene>
<evidence type="ECO:0000259" key="3">
    <source>
        <dbReference type="Pfam" id="PF07727"/>
    </source>
</evidence>
<keyword evidence="5" id="KW-1185">Reference proteome</keyword>
<name>A0A151TRQ0_CAJCA</name>
<dbReference type="InterPro" id="IPR013103">
    <property type="entry name" value="RVT_2"/>
</dbReference>
<dbReference type="AlphaFoldDB" id="A0A151TRQ0"/>
<evidence type="ECO:0000256" key="2">
    <source>
        <dbReference type="ARBA" id="ARBA00022801"/>
    </source>
</evidence>
<accession>A0A151TRQ0</accession>
<dbReference type="GO" id="GO:0016787">
    <property type="term" value="F:hydrolase activity"/>
    <property type="evidence" value="ECO:0007669"/>
    <property type="project" value="UniProtKB-KW"/>
</dbReference>
<protein>
    <submittedName>
        <fullName evidence="4">Retrovirus-related Pol polyprotein from transposon TNT 1-94</fullName>
    </submittedName>
</protein>
<keyword evidence="1" id="KW-0479">Metal-binding</keyword>
<feature type="domain" description="Reverse transcriptase Ty1/copia-type" evidence="3">
    <location>
        <begin position="156"/>
        <end position="205"/>
    </location>
</feature>
<dbReference type="GO" id="GO:0046872">
    <property type="term" value="F:metal ion binding"/>
    <property type="evidence" value="ECO:0007669"/>
    <property type="project" value="UniProtKB-KW"/>
</dbReference>
<dbReference type="PANTHER" id="PTHR42648:SF28">
    <property type="entry name" value="TRANSPOSON-ENCODED PROTEIN WITH RIBONUCLEASE H-LIKE AND RETROVIRUS ZINC FINGER-LIKE DOMAINS"/>
    <property type="match status" value="1"/>
</dbReference>
<proteinExistence type="predicted"/>
<dbReference type="InterPro" id="IPR039537">
    <property type="entry name" value="Retrotran_Ty1/copia-like"/>
</dbReference>
<sequence length="252" mass="29527">MNKTIVERVMMLLSHAKLPKRFWGEALMTTIDLINLSHSTSYDVPNRFWASKNVSHNYLKVFDCIAFVYLFEDQNIKDIHKGLKLVNSREHAINLDLVPLPEHYRGDVIEDVGDLENEPPIDNDPNEKVVDGNRNSVWMSKPKTKYPTMEYVLLIDKWMYKLKSEDNISRPKYKVRLVVKGFSQKKDIDFEEIFSPTVKMPSIQVAFRKFDSFMVEHGNQRTTYDHCVFVKRFIDGDFIIILLYVDDMLIVG</sequence>
<evidence type="ECO:0000256" key="1">
    <source>
        <dbReference type="ARBA" id="ARBA00022723"/>
    </source>
</evidence>
<dbReference type="Pfam" id="PF07727">
    <property type="entry name" value="RVT_2"/>
    <property type="match status" value="1"/>
</dbReference>
<dbReference type="Proteomes" id="UP000075243">
    <property type="component" value="Chromosome 3"/>
</dbReference>
<organism evidence="4 5">
    <name type="scientific">Cajanus cajan</name>
    <name type="common">Pigeon pea</name>
    <name type="synonym">Cajanus indicus</name>
    <dbReference type="NCBI Taxonomy" id="3821"/>
    <lineage>
        <taxon>Eukaryota</taxon>
        <taxon>Viridiplantae</taxon>
        <taxon>Streptophyta</taxon>
        <taxon>Embryophyta</taxon>
        <taxon>Tracheophyta</taxon>
        <taxon>Spermatophyta</taxon>
        <taxon>Magnoliopsida</taxon>
        <taxon>eudicotyledons</taxon>
        <taxon>Gunneridae</taxon>
        <taxon>Pentapetalae</taxon>
        <taxon>rosids</taxon>
        <taxon>fabids</taxon>
        <taxon>Fabales</taxon>
        <taxon>Fabaceae</taxon>
        <taxon>Papilionoideae</taxon>
        <taxon>50 kb inversion clade</taxon>
        <taxon>NPAAA clade</taxon>
        <taxon>indigoferoid/millettioid clade</taxon>
        <taxon>Phaseoleae</taxon>
        <taxon>Cajanus</taxon>
    </lineage>
</organism>
<dbReference type="PANTHER" id="PTHR42648">
    <property type="entry name" value="TRANSPOSASE, PUTATIVE-RELATED"/>
    <property type="match status" value="1"/>
</dbReference>
<reference evidence="4 5" key="1">
    <citation type="journal article" date="2012" name="Nat. Biotechnol.">
        <title>Draft genome sequence of pigeonpea (Cajanus cajan), an orphan legume crop of resource-poor farmers.</title>
        <authorList>
            <person name="Varshney R.K."/>
            <person name="Chen W."/>
            <person name="Li Y."/>
            <person name="Bharti A.K."/>
            <person name="Saxena R.K."/>
            <person name="Schlueter J.A."/>
            <person name="Donoghue M.T."/>
            <person name="Azam S."/>
            <person name="Fan G."/>
            <person name="Whaley A.M."/>
            <person name="Farmer A.D."/>
            <person name="Sheridan J."/>
            <person name="Iwata A."/>
            <person name="Tuteja R."/>
            <person name="Penmetsa R.V."/>
            <person name="Wu W."/>
            <person name="Upadhyaya H.D."/>
            <person name="Yang S.P."/>
            <person name="Shah T."/>
            <person name="Saxena K.B."/>
            <person name="Michael T."/>
            <person name="McCombie W.R."/>
            <person name="Yang B."/>
            <person name="Zhang G."/>
            <person name="Yang H."/>
            <person name="Wang J."/>
            <person name="Spillane C."/>
            <person name="Cook D.R."/>
            <person name="May G.D."/>
            <person name="Xu X."/>
            <person name="Jackson S.A."/>
        </authorList>
    </citation>
    <scope>NUCLEOTIDE SEQUENCE [LARGE SCALE GENOMIC DNA]</scope>
    <source>
        <strain evidence="5">cv. Asha</strain>
    </source>
</reference>
<dbReference type="Gramene" id="C.cajan_08641.t">
    <property type="protein sequence ID" value="C.cajan_08641.t"/>
    <property type="gene ID" value="C.cajan_08641"/>
</dbReference>
<evidence type="ECO:0000313" key="5">
    <source>
        <dbReference type="Proteomes" id="UP000075243"/>
    </source>
</evidence>
<dbReference type="EMBL" id="CM003605">
    <property type="protein sequence ID" value="KYP69693.1"/>
    <property type="molecule type" value="Genomic_DNA"/>
</dbReference>